<evidence type="ECO:0000313" key="11">
    <source>
        <dbReference type="EMBL" id="KXU88485.1"/>
    </source>
</evidence>
<keyword evidence="3" id="KW-0488">Methylation</keyword>
<organism evidence="11 12">
    <name type="scientific">Paraburkholderia monticola</name>
    <dbReference type="NCBI Taxonomy" id="1399968"/>
    <lineage>
        <taxon>Bacteria</taxon>
        <taxon>Pseudomonadati</taxon>
        <taxon>Pseudomonadota</taxon>
        <taxon>Betaproteobacteria</taxon>
        <taxon>Burkholderiales</taxon>
        <taxon>Burkholderiaceae</taxon>
        <taxon>Paraburkholderia</taxon>
    </lineage>
</organism>
<dbReference type="RefSeq" id="WP_062127712.1">
    <property type="nucleotide sequence ID" value="NZ_LRBG01000008.1"/>
</dbReference>
<accession>A0A149PTS4</accession>
<evidence type="ECO:0000256" key="3">
    <source>
        <dbReference type="ARBA" id="ARBA00022481"/>
    </source>
</evidence>
<keyword evidence="8" id="KW-0807">Transducer</keyword>
<dbReference type="Gene3D" id="1.10.287.950">
    <property type="entry name" value="Methyl-accepting chemotaxis protein"/>
    <property type="match status" value="1"/>
</dbReference>
<evidence type="ECO:0000256" key="8">
    <source>
        <dbReference type="PROSITE-ProRule" id="PRU00284"/>
    </source>
</evidence>
<dbReference type="STRING" id="1399968.CI15_11235"/>
<feature type="transmembrane region" description="Helical" evidence="9">
    <location>
        <begin position="187"/>
        <end position="209"/>
    </location>
</feature>
<dbReference type="Proteomes" id="UP000075613">
    <property type="component" value="Unassembled WGS sequence"/>
</dbReference>
<dbReference type="PROSITE" id="PS50111">
    <property type="entry name" value="CHEMOTAXIS_TRANSDUC_2"/>
    <property type="match status" value="1"/>
</dbReference>
<dbReference type="GO" id="GO:0005886">
    <property type="term" value="C:plasma membrane"/>
    <property type="evidence" value="ECO:0007669"/>
    <property type="project" value="UniProtKB-SubCell"/>
</dbReference>
<dbReference type="Gene3D" id="3.30.450.20">
    <property type="entry name" value="PAS domain"/>
    <property type="match status" value="1"/>
</dbReference>
<evidence type="ECO:0000256" key="7">
    <source>
        <dbReference type="ARBA" id="ARBA00029447"/>
    </source>
</evidence>
<evidence type="ECO:0000256" key="6">
    <source>
        <dbReference type="ARBA" id="ARBA00023136"/>
    </source>
</evidence>
<dbReference type="FunFam" id="1.10.287.950:FF:000001">
    <property type="entry name" value="Methyl-accepting chemotaxis sensory transducer"/>
    <property type="match status" value="1"/>
</dbReference>
<feature type="domain" description="Methyl-accepting transducer" evidence="10">
    <location>
        <begin position="270"/>
        <end position="499"/>
    </location>
</feature>
<comment type="similarity">
    <text evidence="7">Belongs to the methyl-accepting chemotaxis (MCP) protein family.</text>
</comment>
<dbReference type="SMART" id="SM00283">
    <property type="entry name" value="MA"/>
    <property type="match status" value="1"/>
</dbReference>
<sequence length="522" mass="55964">MNRLSLNTKLWLALLITWLGLLGLGGWAAWQSRATMLSERKSAVQNVVESAYGIVADYAQRADQHELSPEQAQQQAMARLSAMLYPGSGYMIVTTATPVVIMHPVLADLRNKDVSHYADTDGKLLFVEMVKVGQAQGQGFVDYMGRLPGKSEHVPKISFVKRFAAWDWYLISGVYVNDIDAAFRADLLRYLLTILAIGSFSTIALVLIIRNVKRSLGGEPAYAASVAETIAEGDLSRPVALAGDDRQSMLFAMQRMQTRLADAVRRIRGGTETITVAAEEIAAGNLDLSARTEQQASSLGETAASMEQLTATVKQNADNALQANRMARSASQLANEGGEAVQQVVANMQSIAASSTRVVDIIGVIESIAFQTNILALNAAVEAARAGEEGRGFAVVAGEVRNLARRSADAAKEIKSLIEDSVERVGSGKALVEKAGGTMDSLVDAVKRVTDIISEISAASDEQSRGIEQVNLAIAQMDETTQQNAAMVEQAAAAAQSMQEQAQMLRDVVNMFRLQGTAAARG</sequence>
<dbReference type="GO" id="GO:0007165">
    <property type="term" value="P:signal transduction"/>
    <property type="evidence" value="ECO:0007669"/>
    <property type="project" value="UniProtKB-KW"/>
</dbReference>
<comment type="subcellular location">
    <subcellularLocation>
        <location evidence="1">Cell membrane</location>
        <topology evidence="1">Multi-pass membrane protein</topology>
    </subcellularLocation>
</comment>
<evidence type="ECO:0000256" key="2">
    <source>
        <dbReference type="ARBA" id="ARBA00022475"/>
    </source>
</evidence>
<evidence type="ECO:0000256" key="4">
    <source>
        <dbReference type="ARBA" id="ARBA00022692"/>
    </source>
</evidence>
<dbReference type="InterPro" id="IPR004090">
    <property type="entry name" value="Chemotax_Me-accpt_rcpt"/>
</dbReference>
<dbReference type="OrthoDB" id="8555762at2"/>
<reference evidence="11 12" key="1">
    <citation type="journal article" date="2015" name="Int. J. Syst. Evol. Microbiol.">
        <title>Burkholderia monticola sp. nov., isolated from mountain soil.</title>
        <authorList>
            <person name="Baek I."/>
            <person name="Seo B."/>
            <person name="Lee I."/>
            <person name="Yi H."/>
            <person name="Chun J."/>
        </authorList>
    </citation>
    <scope>NUCLEOTIDE SEQUENCE [LARGE SCALE GENOMIC DNA]</scope>
    <source>
        <strain evidence="11 12">JC2948</strain>
    </source>
</reference>
<proteinExistence type="inferred from homology"/>
<evidence type="ECO:0000256" key="9">
    <source>
        <dbReference type="SAM" id="Phobius"/>
    </source>
</evidence>
<dbReference type="EMBL" id="LRBG01000008">
    <property type="protein sequence ID" value="KXU88485.1"/>
    <property type="molecule type" value="Genomic_DNA"/>
</dbReference>
<dbReference type="GO" id="GO:0004888">
    <property type="term" value="F:transmembrane signaling receptor activity"/>
    <property type="evidence" value="ECO:0007669"/>
    <property type="project" value="InterPro"/>
</dbReference>
<dbReference type="PANTHER" id="PTHR43531:SF14">
    <property type="entry name" value="METHYL-ACCEPTING CHEMOTAXIS PROTEIN I-RELATED"/>
    <property type="match status" value="1"/>
</dbReference>
<dbReference type="InterPro" id="IPR004091">
    <property type="entry name" value="Chemotax_Me-accpt_rcpt_Me-site"/>
</dbReference>
<dbReference type="AlphaFoldDB" id="A0A149PTS4"/>
<comment type="caution">
    <text evidence="11">The sequence shown here is derived from an EMBL/GenBank/DDBJ whole genome shotgun (WGS) entry which is preliminary data.</text>
</comment>
<dbReference type="CDD" id="cd11386">
    <property type="entry name" value="MCP_signal"/>
    <property type="match status" value="1"/>
</dbReference>
<evidence type="ECO:0000256" key="5">
    <source>
        <dbReference type="ARBA" id="ARBA00022989"/>
    </source>
</evidence>
<name>A0A149PTS4_9BURK</name>
<evidence type="ECO:0000313" key="12">
    <source>
        <dbReference type="Proteomes" id="UP000075613"/>
    </source>
</evidence>
<dbReference type="InterPro" id="IPR004089">
    <property type="entry name" value="MCPsignal_dom"/>
</dbReference>
<dbReference type="PROSITE" id="PS00538">
    <property type="entry name" value="CHEMOTAXIS_TRANSDUC_1"/>
    <property type="match status" value="1"/>
</dbReference>
<keyword evidence="4 9" id="KW-0812">Transmembrane</keyword>
<keyword evidence="6 9" id="KW-0472">Membrane</keyword>
<dbReference type="PANTHER" id="PTHR43531">
    <property type="entry name" value="PROTEIN ICFG"/>
    <property type="match status" value="1"/>
</dbReference>
<evidence type="ECO:0000256" key="1">
    <source>
        <dbReference type="ARBA" id="ARBA00004651"/>
    </source>
</evidence>
<keyword evidence="12" id="KW-1185">Reference proteome</keyword>
<dbReference type="InterPro" id="IPR051310">
    <property type="entry name" value="MCP_chemotaxis"/>
</dbReference>
<protein>
    <recommendedName>
        <fullName evidence="10">Methyl-accepting transducer domain-containing protein</fullName>
    </recommendedName>
</protein>
<gene>
    <name evidence="11" type="ORF">CI15_11235</name>
</gene>
<dbReference type="SUPFAM" id="SSF58104">
    <property type="entry name" value="Methyl-accepting chemotaxis protein (MCP) signaling domain"/>
    <property type="match status" value="1"/>
</dbReference>
<dbReference type="SMART" id="SM01049">
    <property type="entry name" value="Cache_2"/>
    <property type="match status" value="1"/>
</dbReference>
<dbReference type="GO" id="GO:0006935">
    <property type="term" value="P:chemotaxis"/>
    <property type="evidence" value="ECO:0007669"/>
    <property type="project" value="InterPro"/>
</dbReference>
<dbReference type="PRINTS" id="PR00260">
    <property type="entry name" value="CHEMTRNSDUCR"/>
</dbReference>
<dbReference type="InterPro" id="IPR033480">
    <property type="entry name" value="sCache_2"/>
</dbReference>
<evidence type="ECO:0000259" key="10">
    <source>
        <dbReference type="PROSITE" id="PS50111"/>
    </source>
</evidence>
<keyword evidence="5 9" id="KW-1133">Transmembrane helix</keyword>
<dbReference type="Pfam" id="PF17200">
    <property type="entry name" value="sCache_2"/>
    <property type="match status" value="1"/>
</dbReference>
<keyword evidence="2" id="KW-1003">Cell membrane</keyword>
<dbReference type="Pfam" id="PF00015">
    <property type="entry name" value="MCPsignal"/>
    <property type="match status" value="1"/>
</dbReference>